<evidence type="ECO:0000259" key="2">
    <source>
        <dbReference type="Pfam" id="PF00534"/>
    </source>
</evidence>
<keyword evidence="4" id="KW-1185">Reference proteome</keyword>
<dbReference type="SUPFAM" id="SSF53756">
    <property type="entry name" value="UDP-Glycosyltransferase/glycogen phosphorylase"/>
    <property type="match status" value="1"/>
</dbReference>
<dbReference type="Proteomes" id="UP001466331">
    <property type="component" value="Unassembled WGS sequence"/>
</dbReference>
<gene>
    <name evidence="3" type="ORF">WKV44_01700</name>
</gene>
<sequence>MDNFRIAFISGKLGDVDGVSLEVEKWISALKSMGHEIVTIAGKYRDPVPGVKKDQQVTMPALRFDSPAQRHYEKIFFPYLNKIPVYITEQKLKNYIEECMREGLELGEQLYDVVKQYDIDVIIAENTNAMPMTLLGGIATHHVATSKRLATIFHHHDFWWERSRFSNNKIENLLNNIMPPSDIGLEHAVISSYAAHILSSIKRVHPHVIPNCEDFDNPPVIDDYNADFRTELGFKEDDILIVQPTRIVRRKRIEDSVRLIAALQEKYPKYQEKVQYIISLYQGDEPDDDYVAQIRALAEKNNVKLHLISDRVGATRSTNRDGKKIYTNRDVLVHADLVTYLPVWEGFGNALLEALAAKVPVVTTTYLVYKTDIKVPGLNNIEIRNIYDDDGHLVIPEHILEEIHHILTHPSEKQEIIEQNFRIAKKEFGYNTLKEKLRQVIENYDDEIRASRKRLKKAKRLYSV</sequence>
<protein>
    <submittedName>
        <fullName evidence="3">Glycosyltransferase family 4 protein</fullName>
        <ecNumber evidence="3">2.4.-.-</ecNumber>
    </submittedName>
</protein>
<dbReference type="RefSeq" id="WP_420068698.1">
    <property type="nucleotide sequence ID" value="NZ_JBCHKQ010000001.1"/>
</dbReference>
<dbReference type="EMBL" id="JBCHKQ010000001">
    <property type="protein sequence ID" value="MEM5947248.1"/>
    <property type="molecule type" value="Genomic_DNA"/>
</dbReference>
<dbReference type="InterPro" id="IPR001296">
    <property type="entry name" value="Glyco_trans_1"/>
</dbReference>
<dbReference type="CDD" id="cd03801">
    <property type="entry name" value="GT4_PimA-like"/>
    <property type="match status" value="1"/>
</dbReference>
<evidence type="ECO:0000313" key="4">
    <source>
        <dbReference type="Proteomes" id="UP001466331"/>
    </source>
</evidence>
<dbReference type="Gene3D" id="3.40.50.2000">
    <property type="entry name" value="Glycogen Phosphorylase B"/>
    <property type="match status" value="2"/>
</dbReference>
<dbReference type="Pfam" id="PF00534">
    <property type="entry name" value="Glycos_transf_1"/>
    <property type="match status" value="1"/>
</dbReference>
<feature type="domain" description="Glycosyl transferase family 1" evidence="2">
    <location>
        <begin position="228"/>
        <end position="366"/>
    </location>
</feature>
<accession>A0ABU9U9A8</accession>
<reference evidence="3 4" key="1">
    <citation type="submission" date="2024-03" db="EMBL/GenBank/DDBJ databases">
        <title>Ignisphaera cupida sp. nov., a hyperthermophilic hydrolytic archaeon from a hot spring of Kamchatka, and proposal of Ignisphaeraceae fam. nov.</title>
        <authorList>
            <person name="Podosokorskaya O.A."/>
            <person name="Elcheninov A.G."/>
            <person name="Maltseva A.I."/>
            <person name="Zayulina K.S."/>
            <person name="Novikov A."/>
            <person name="Merkel A.Y."/>
        </authorList>
    </citation>
    <scope>NUCLEOTIDE SEQUENCE [LARGE SCALE GENOMIC DNA]</scope>
    <source>
        <strain evidence="3 4">38H-sp</strain>
    </source>
</reference>
<dbReference type="PANTHER" id="PTHR12526:SF628">
    <property type="entry name" value="MANNOSYLGLUCOSYLGLYCERATE SYNTHASE"/>
    <property type="match status" value="1"/>
</dbReference>
<comment type="caution">
    <text evidence="3">The sequence shown here is derived from an EMBL/GenBank/DDBJ whole genome shotgun (WGS) entry which is preliminary data.</text>
</comment>
<keyword evidence="3" id="KW-0808">Transferase</keyword>
<proteinExistence type="predicted"/>
<keyword evidence="1" id="KW-0175">Coiled coil</keyword>
<dbReference type="GO" id="GO:0016757">
    <property type="term" value="F:glycosyltransferase activity"/>
    <property type="evidence" value="ECO:0007669"/>
    <property type="project" value="UniProtKB-KW"/>
</dbReference>
<dbReference type="EC" id="2.4.-.-" evidence="3"/>
<feature type="coiled-coil region" evidence="1">
    <location>
        <begin position="430"/>
        <end position="461"/>
    </location>
</feature>
<organism evidence="3 4">
    <name type="scientific">Rarispira pelagica</name>
    <dbReference type="NCBI Taxonomy" id="3141764"/>
    <lineage>
        <taxon>Bacteria</taxon>
        <taxon>Pseudomonadati</taxon>
        <taxon>Spirochaetota</taxon>
        <taxon>Spirochaetia</taxon>
        <taxon>Winmispirales</taxon>
        <taxon>Winmispiraceae</taxon>
        <taxon>Rarispira</taxon>
    </lineage>
</organism>
<dbReference type="PANTHER" id="PTHR12526">
    <property type="entry name" value="GLYCOSYLTRANSFERASE"/>
    <property type="match status" value="1"/>
</dbReference>
<keyword evidence="3" id="KW-0328">Glycosyltransferase</keyword>
<name>A0ABU9U9A8_9SPIR</name>
<evidence type="ECO:0000313" key="3">
    <source>
        <dbReference type="EMBL" id="MEM5947248.1"/>
    </source>
</evidence>
<evidence type="ECO:0000256" key="1">
    <source>
        <dbReference type="SAM" id="Coils"/>
    </source>
</evidence>